<keyword evidence="1" id="KW-0812">Transmembrane</keyword>
<feature type="transmembrane region" description="Helical" evidence="1">
    <location>
        <begin position="247"/>
        <end position="265"/>
    </location>
</feature>
<name>A0A974SNC4_9RHOO</name>
<feature type="transmembrane region" description="Helical" evidence="1">
    <location>
        <begin position="271"/>
        <end position="294"/>
    </location>
</feature>
<protein>
    <submittedName>
        <fullName evidence="2">Uncharacterized protein</fullName>
    </submittedName>
</protein>
<evidence type="ECO:0000256" key="1">
    <source>
        <dbReference type="SAM" id="Phobius"/>
    </source>
</evidence>
<dbReference type="EMBL" id="CP064781">
    <property type="protein sequence ID" value="QRJ63610.1"/>
    <property type="molecule type" value="Genomic_DNA"/>
</dbReference>
<feature type="transmembrane region" description="Helical" evidence="1">
    <location>
        <begin position="306"/>
        <end position="324"/>
    </location>
</feature>
<reference evidence="2" key="1">
    <citation type="submission" date="2020-11" db="EMBL/GenBank/DDBJ databases">
        <title>Azospira restricta DSM 18626 genome sequence.</title>
        <authorList>
            <person name="Moe W.M."/>
        </authorList>
    </citation>
    <scope>NUCLEOTIDE SEQUENCE</scope>
    <source>
        <strain evidence="2">DSM 18626</strain>
    </source>
</reference>
<feature type="transmembrane region" description="Helical" evidence="1">
    <location>
        <begin position="82"/>
        <end position="101"/>
    </location>
</feature>
<evidence type="ECO:0000313" key="3">
    <source>
        <dbReference type="Proteomes" id="UP000663444"/>
    </source>
</evidence>
<dbReference type="AlphaFoldDB" id="A0A974SNC4"/>
<feature type="transmembrane region" description="Helical" evidence="1">
    <location>
        <begin position="139"/>
        <end position="155"/>
    </location>
</feature>
<keyword evidence="1" id="KW-1133">Transmembrane helix</keyword>
<dbReference type="KEGG" id="ares:IWH25_18025"/>
<dbReference type="Proteomes" id="UP000663444">
    <property type="component" value="Chromosome"/>
</dbReference>
<gene>
    <name evidence="2" type="ORF">IWH25_18025</name>
</gene>
<sequence length="639" mass="69573">MSAPRRFDAALIVAGATLWMAAHPYAGIYQDANLYLLMALNWLAPEAYARDPWFLFGSQDSYTLFSPLYGGLIDLAGIADGARVLVAMGGFLWLAASWFAAKRLFSEPLPRSVAFLCCAVFSLNISPAGSTFVLNESFATARVLAIPLAIAALVFDVRQRPFVPWLLAACSVVLHPLFGIWAVFCLVATRLSERWLAAAVIAGLLLPLLTLLHPAASALQALSPERLTFLQETTRDLLVLGNDWRQLNSLLFWLAALLIGGGWGAEGFRRTYRVLALLAGAGYLLSALVSNYLPMTILVQAQPWRAVWLAAYFSVFALIDVAWRTGRADAEGWYRVALIAAILILCRPFAGVLLMAAWVAFSAAPRLINRLSSSAGLLRVLAIIATLFALPGFIADVRLEGEALTHLGWTVEHTLRGIVGGGGFGVGPVLLSCLLLALLSRPLLAFPMLLASLAWVAGHWDTRDLAASRWEGAFQAGRLAAFSGFHRGQTVYWPGRAQDVWFGVGTAAYVGEYHLSGLVFSEQRVLLVGQRWKRAAVASVTEAAPLSMAEEVRVLAEFRRRHPERHYGRDHPGDYVTKALTPAGVVYLCADPALDWVLAHWPEVSGQSGLPVDKRVSGGSNLYAYSCTDFRSRYAESSL</sequence>
<keyword evidence="1" id="KW-0472">Membrane</keyword>
<feature type="transmembrane region" description="Helical" evidence="1">
    <location>
        <begin position="376"/>
        <end position="395"/>
    </location>
</feature>
<dbReference type="RefSeq" id="WP_203387140.1">
    <property type="nucleotide sequence ID" value="NZ_CP064781.1"/>
</dbReference>
<feature type="transmembrane region" description="Helical" evidence="1">
    <location>
        <begin position="162"/>
        <end position="189"/>
    </location>
</feature>
<evidence type="ECO:0000313" key="2">
    <source>
        <dbReference type="EMBL" id="QRJ63610.1"/>
    </source>
</evidence>
<feature type="transmembrane region" description="Helical" evidence="1">
    <location>
        <begin position="415"/>
        <end position="439"/>
    </location>
</feature>
<feature type="transmembrane region" description="Helical" evidence="1">
    <location>
        <begin position="195"/>
        <end position="216"/>
    </location>
</feature>
<feature type="transmembrane region" description="Helical" evidence="1">
    <location>
        <begin position="336"/>
        <end position="364"/>
    </location>
</feature>
<proteinExistence type="predicted"/>
<accession>A0A974SNC4</accession>
<keyword evidence="3" id="KW-1185">Reference proteome</keyword>
<feature type="transmembrane region" description="Helical" evidence="1">
    <location>
        <begin position="113"/>
        <end position="133"/>
    </location>
</feature>
<organism evidence="2 3">
    <name type="scientific">Azospira restricta</name>
    <dbReference type="NCBI Taxonomy" id="404405"/>
    <lineage>
        <taxon>Bacteria</taxon>
        <taxon>Pseudomonadati</taxon>
        <taxon>Pseudomonadota</taxon>
        <taxon>Betaproteobacteria</taxon>
        <taxon>Rhodocyclales</taxon>
        <taxon>Rhodocyclaceae</taxon>
        <taxon>Azospira</taxon>
    </lineage>
</organism>